<keyword evidence="11" id="KW-0472">Membrane</keyword>
<evidence type="ECO:0000259" key="17">
    <source>
        <dbReference type="Pfam" id="PF22461"/>
    </source>
</evidence>
<evidence type="ECO:0000256" key="15">
    <source>
        <dbReference type="SAM" id="SignalP"/>
    </source>
</evidence>
<keyword evidence="12" id="KW-0564">Palmitate</keyword>
<reference evidence="18 19" key="1">
    <citation type="journal article" date="2016" name="Int. J. Syst. Evol. Microbiol.">
        <title>Polaribacter haliotis sp. nov., isolated from the gut of abalone Haliotis discus hannai.</title>
        <authorList>
            <person name="Kim Y.O."/>
            <person name="Park I.S."/>
            <person name="Park S."/>
            <person name="Nam B.H."/>
            <person name="Park J.M."/>
            <person name="Kim D.G."/>
            <person name="Yoon J.H."/>
        </authorList>
    </citation>
    <scope>NUCLEOTIDE SEQUENCE [LARGE SCALE GENOMIC DNA]</scope>
    <source>
        <strain evidence="18 19">KCTC 52418</strain>
    </source>
</reference>
<dbReference type="GO" id="GO:0015288">
    <property type="term" value="F:porin activity"/>
    <property type="evidence" value="ECO:0007669"/>
    <property type="project" value="UniProtKB-KW"/>
</dbReference>
<dbReference type="Pfam" id="PF22461">
    <property type="entry name" value="SLBB_2"/>
    <property type="match status" value="1"/>
</dbReference>
<evidence type="ECO:0000256" key="11">
    <source>
        <dbReference type="ARBA" id="ARBA00023136"/>
    </source>
</evidence>
<keyword evidence="19" id="KW-1185">Reference proteome</keyword>
<dbReference type="OrthoDB" id="662756at2"/>
<dbReference type="PANTHER" id="PTHR33619">
    <property type="entry name" value="POLYSACCHARIDE EXPORT PROTEIN GFCE-RELATED"/>
    <property type="match status" value="1"/>
</dbReference>
<evidence type="ECO:0000256" key="10">
    <source>
        <dbReference type="ARBA" id="ARBA00023114"/>
    </source>
</evidence>
<proteinExistence type="inferred from homology"/>
<comment type="similarity">
    <text evidence="2">Belongs to the BexD/CtrA/VexA family.</text>
</comment>
<evidence type="ECO:0000256" key="12">
    <source>
        <dbReference type="ARBA" id="ARBA00023139"/>
    </source>
</evidence>
<protein>
    <submittedName>
        <fullName evidence="18">Polysaccharide biosynthesis/export family protein</fullName>
    </submittedName>
</protein>
<feature type="domain" description="SLBB" evidence="17">
    <location>
        <begin position="144"/>
        <end position="223"/>
    </location>
</feature>
<keyword evidence="14" id="KW-0449">Lipoprotein</keyword>
<keyword evidence="5" id="KW-0762">Sugar transport</keyword>
<evidence type="ECO:0000313" key="18">
    <source>
        <dbReference type="EMBL" id="QOD62063.1"/>
    </source>
</evidence>
<evidence type="ECO:0000259" key="16">
    <source>
        <dbReference type="Pfam" id="PF02563"/>
    </source>
</evidence>
<keyword evidence="13" id="KW-0998">Cell outer membrane</keyword>
<evidence type="ECO:0000256" key="3">
    <source>
        <dbReference type="ARBA" id="ARBA00022448"/>
    </source>
</evidence>
<evidence type="ECO:0000256" key="1">
    <source>
        <dbReference type="ARBA" id="ARBA00004571"/>
    </source>
</evidence>
<comment type="subcellular location">
    <subcellularLocation>
        <location evidence="1">Cell outer membrane</location>
        <topology evidence="1">Multi-pass membrane protein</topology>
    </subcellularLocation>
</comment>
<evidence type="ECO:0000256" key="6">
    <source>
        <dbReference type="ARBA" id="ARBA00022692"/>
    </source>
</evidence>
<dbReference type="EMBL" id="CP061813">
    <property type="protein sequence ID" value="QOD62063.1"/>
    <property type="molecule type" value="Genomic_DNA"/>
</dbReference>
<evidence type="ECO:0000256" key="2">
    <source>
        <dbReference type="ARBA" id="ARBA00009450"/>
    </source>
</evidence>
<accession>A0A7L8AJB5</accession>
<evidence type="ECO:0000256" key="7">
    <source>
        <dbReference type="ARBA" id="ARBA00022729"/>
    </source>
</evidence>
<evidence type="ECO:0000256" key="8">
    <source>
        <dbReference type="ARBA" id="ARBA00023047"/>
    </source>
</evidence>
<dbReference type="GO" id="GO:0015159">
    <property type="term" value="F:polysaccharide transmembrane transporter activity"/>
    <property type="evidence" value="ECO:0007669"/>
    <property type="project" value="InterPro"/>
</dbReference>
<feature type="signal peptide" evidence="15">
    <location>
        <begin position="1"/>
        <end position="22"/>
    </location>
</feature>
<dbReference type="Gene3D" id="3.10.560.10">
    <property type="entry name" value="Outer membrane lipoprotein wza domain like"/>
    <property type="match status" value="1"/>
</dbReference>
<feature type="chain" id="PRO_5032731096" evidence="15">
    <location>
        <begin position="23"/>
        <end position="258"/>
    </location>
</feature>
<evidence type="ECO:0000256" key="5">
    <source>
        <dbReference type="ARBA" id="ARBA00022597"/>
    </source>
</evidence>
<dbReference type="KEGG" id="phal:H9I45_06350"/>
<evidence type="ECO:0000256" key="13">
    <source>
        <dbReference type="ARBA" id="ARBA00023237"/>
    </source>
</evidence>
<dbReference type="InterPro" id="IPR003715">
    <property type="entry name" value="Poly_export_N"/>
</dbReference>
<dbReference type="GO" id="GO:0006811">
    <property type="term" value="P:monoatomic ion transport"/>
    <property type="evidence" value="ECO:0007669"/>
    <property type="project" value="UniProtKB-KW"/>
</dbReference>
<dbReference type="PANTHER" id="PTHR33619:SF3">
    <property type="entry name" value="POLYSACCHARIDE EXPORT PROTEIN GFCE-RELATED"/>
    <property type="match status" value="1"/>
</dbReference>
<name>A0A7L8AJB5_9FLAO</name>
<evidence type="ECO:0000313" key="19">
    <source>
        <dbReference type="Proteomes" id="UP000516764"/>
    </source>
</evidence>
<dbReference type="InterPro" id="IPR054765">
    <property type="entry name" value="SLBB_dom"/>
</dbReference>
<dbReference type="InterPro" id="IPR049712">
    <property type="entry name" value="Poly_export"/>
</dbReference>
<feature type="domain" description="Polysaccharide export protein N-terminal" evidence="16">
    <location>
        <begin position="42"/>
        <end position="140"/>
    </location>
</feature>
<keyword evidence="4" id="KW-1134">Transmembrane beta strand</keyword>
<keyword evidence="7 15" id="KW-0732">Signal</keyword>
<dbReference type="AlphaFoldDB" id="A0A7L8AJB5"/>
<evidence type="ECO:0000256" key="9">
    <source>
        <dbReference type="ARBA" id="ARBA00023065"/>
    </source>
</evidence>
<sequence>MNMSLKKSILFLLVLVSLSSCVSNKKIAYFQYDEIDQSKVSNNYKTIFKPDDLLQITVSSEDLQAVKPFNLPAVTFNTTTDAVVGQPRQQSYLIDSKGEIDFPIFGKLKIGGLTREETIFLLQSKLDPDYVKDPNINIRISNFKISVMGDVRKPGTYNIPNERVSIIDAIALAGDLNISGKRDNVLIQREADGKKTQYRVDLRSNKLNTSPVFYLQQNDVVYVEHNNAAIQSASYNRNTGLFISIGSVLISLITVLTR</sequence>
<organism evidence="18 19">
    <name type="scientific">Polaribacter haliotis</name>
    <dbReference type="NCBI Taxonomy" id="1888915"/>
    <lineage>
        <taxon>Bacteria</taxon>
        <taxon>Pseudomonadati</taxon>
        <taxon>Bacteroidota</taxon>
        <taxon>Flavobacteriia</taxon>
        <taxon>Flavobacteriales</taxon>
        <taxon>Flavobacteriaceae</taxon>
    </lineage>
</organism>
<keyword evidence="8" id="KW-0625">Polysaccharide transport</keyword>
<evidence type="ECO:0000256" key="14">
    <source>
        <dbReference type="ARBA" id="ARBA00023288"/>
    </source>
</evidence>
<keyword evidence="6" id="KW-0812">Transmembrane</keyword>
<keyword evidence="3" id="KW-0813">Transport</keyword>
<dbReference type="GO" id="GO:0009279">
    <property type="term" value="C:cell outer membrane"/>
    <property type="evidence" value="ECO:0007669"/>
    <property type="project" value="UniProtKB-SubCell"/>
</dbReference>
<keyword evidence="9" id="KW-0406">Ion transport</keyword>
<dbReference type="GO" id="GO:0046930">
    <property type="term" value="C:pore complex"/>
    <property type="evidence" value="ECO:0007669"/>
    <property type="project" value="UniProtKB-KW"/>
</dbReference>
<dbReference type="PROSITE" id="PS51257">
    <property type="entry name" value="PROKAR_LIPOPROTEIN"/>
    <property type="match status" value="1"/>
</dbReference>
<gene>
    <name evidence="18" type="ORF">H9I45_06350</name>
</gene>
<evidence type="ECO:0000256" key="4">
    <source>
        <dbReference type="ARBA" id="ARBA00022452"/>
    </source>
</evidence>
<keyword evidence="10" id="KW-0626">Porin</keyword>
<dbReference type="Proteomes" id="UP000516764">
    <property type="component" value="Chromosome"/>
</dbReference>
<dbReference type="RefSeq" id="WP_088353241.1">
    <property type="nucleotide sequence ID" value="NZ_CP061813.1"/>
</dbReference>
<dbReference type="Pfam" id="PF02563">
    <property type="entry name" value="Poly_export"/>
    <property type="match status" value="1"/>
</dbReference>